<proteinExistence type="predicted"/>
<dbReference type="Proteomes" id="UP000250088">
    <property type="component" value="Chromosome"/>
</dbReference>
<dbReference type="AlphaFoldDB" id="A0A2Z2HQH6"/>
<feature type="domain" description="DUF7260" evidence="2">
    <location>
        <begin position="5"/>
        <end position="257"/>
    </location>
</feature>
<feature type="coiled-coil region" evidence="1">
    <location>
        <begin position="186"/>
        <end position="213"/>
    </location>
</feature>
<evidence type="ECO:0000313" key="4">
    <source>
        <dbReference type="Proteomes" id="UP000250088"/>
    </source>
</evidence>
<organism evidence="3 4">
    <name type="scientific">Natrarchaeobaculum aegyptiacum</name>
    <dbReference type="NCBI Taxonomy" id="745377"/>
    <lineage>
        <taxon>Archaea</taxon>
        <taxon>Methanobacteriati</taxon>
        <taxon>Methanobacteriota</taxon>
        <taxon>Stenosarchaea group</taxon>
        <taxon>Halobacteria</taxon>
        <taxon>Halobacteriales</taxon>
        <taxon>Natrialbaceae</taxon>
        <taxon>Natrarchaeobaculum</taxon>
    </lineage>
</organism>
<gene>
    <name evidence="3" type="ORF">B1756_06350</name>
</gene>
<dbReference type="EMBL" id="CP019893">
    <property type="protein sequence ID" value="ARS89406.1"/>
    <property type="molecule type" value="Genomic_DNA"/>
</dbReference>
<reference evidence="4" key="1">
    <citation type="submission" date="2017-02" db="EMBL/GenBank/DDBJ databases">
        <title>Natronthermophilus aegyptiacus gen. nov.,sp. nov., an aerobic, extremely halophilic alkalithermophilic archaeon isolated from the athalassohaline Wadi An Natrun, Egypt.</title>
        <authorList>
            <person name="Zhao B."/>
        </authorList>
    </citation>
    <scope>NUCLEOTIDE SEQUENCE [LARGE SCALE GENOMIC DNA]</scope>
    <source>
        <strain evidence="4">JW/NM-HA 15</strain>
    </source>
</reference>
<dbReference type="RefSeq" id="WP_086887784.1">
    <property type="nucleotide sequence ID" value="NZ_CP019893.1"/>
</dbReference>
<protein>
    <recommendedName>
        <fullName evidence="2">DUF7260 domain-containing protein</fullName>
    </recommendedName>
</protein>
<evidence type="ECO:0000256" key="1">
    <source>
        <dbReference type="SAM" id="Coils"/>
    </source>
</evidence>
<dbReference type="KEGG" id="naj:B1756_06350"/>
<name>A0A2Z2HQH6_9EURY</name>
<keyword evidence="1" id="KW-0175">Coiled coil</keyword>
<dbReference type="OrthoDB" id="213880at2157"/>
<dbReference type="GeneID" id="32893682"/>
<sequence length="268" mass="29682">MTVRTPIHRATERVADERDHLEGNLAAIERFAAGVRELSPVSPPGSAGTPPLADGGVVLAARSQWGGDQTDDRCEQVRDLFADTIRPYSVADIDQPEPLLETIAEELGTDVAVALSAETESAFTPQVKRATLAAATDRRDECLALERAVAREAESLEAAATTVDSITEWLCRADETPLLDLGFDDLQERHEALAEHRERCRRLLEKRQSTLQRTASHHASAGVRQRSVTRYLYCEFPVSYPVLSTTLRLERACADCQRAVRDHLTRRV</sequence>
<keyword evidence="4" id="KW-1185">Reference proteome</keyword>
<evidence type="ECO:0000313" key="3">
    <source>
        <dbReference type="EMBL" id="ARS89406.1"/>
    </source>
</evidence>
<dbReference type="InterPro" id="IPR055684">
    <property type="entry name" value="DUF7260"/>
</dbReference>
<dbReference type="Pfam" id="PF23921">
    <property type="entry name" value="DUF7260"/>
    <property type="match status" value="1"/>
</dbReference>
<evidence type="ECO:0000259" key="2">
    <source>
        <dbReference type="Pfam" id="PF23921"/>
    </source>
</evidence>
<accession>A0A2Z2HQH6</accession>